<dbReference type="InterPro" id="IPR025051">
    <property type="entry name" value="DUF3990"/>
</dbReference>
<organism evidence="1 2">
    <name type="scientific">Oribacterium sinus</name>
    <dbReference type="NCBI Taxonomy" id="237576"/>
    <lineage>
        <taxon>Bacteria</taxon>
        <taxon>Bacillati</taxon>
        <taxon>Bacillota</taxon>
        <taxon>Clostridia</taxon>
        <taxon>Lachnospirales</taxon>
        <taxon>Lachnospiraceae</taxon>
        <taxon>Oribacterium</taxon>
    </lineage>
</organism>
<evidence type="ECO:0000313" key="1">
    <source>
        <dbReference type="EMBL" id="MBB6041655.1"/>
    </source>
</evidence>
<dbReference type="Pfam" id="PF13151">
    <property type="entry name" value="DUF3990"/>
    <property type="match status" value="1"/>
</dbReference>
<evidence type="ECO:0000313" key="2">
    <source>
        <dbReference type="Proteomes" id="UP000522163"/>
    </source>
</evidence>
<dbReference type="RefSeq" id="WP_183684247.1">
    <property type="nucleotide sequence ID" value="NZ_JACHHH010000008.1"/>
</dbReference>
<dbReference type="EMBL" id="JACHHH010000008">
    <property type="protein sequence ID" value="MBB6041655.1"/>
    <property type="molecule type" value="Genomic_DNA"/>
</dbReference>
<gene>
    <name evidence="1" type="ORF">HNQ46_001645</name>
</gene>
<name>A0A7W9SHR4_9FIRM</name>
<dbReference type="AlphaFoldDB" id="A0A7W9SHR4"/>
<accession>A0A7W9SHR4</accession>
<reference evidence="1 2" key="1">
    <citation type="submission" date="2020-08" db="EMBL/GenBank/DDBJ databases">
        <title>Genomic Encyclopedia of Type Strains, Phase IV (KMG-IV): sequencing the most valuable type-strain genomes for metagenomic binning, comparative biology and taxonomic classification.</title>
        <authorList>
            <person name="Goeker M."/>
        </authorList>
    </citation>
    <scope>NUCLEOTIDE SEQUENCE [LARGE SCALE GENOMIC DNA]</scope>
    <source>
        <strain evidence="1 2">DSM 17245</strain>
    </source>
</reference>
<proteinExistence type="predicted"/>
<dbReference type="Proteomes" id="UP000522163">
    <property type="component" value="Unassembled WGS sequence"/>
</dbReference>
<dbReference type="GeneID" id="85015181"/>
<protein>
    <recommendedName>
        <fullName evidence="3">Sortase</fullName>
    </recommendedName>
</protein>
<sequence length="160" mass="18721">MIVYHGSNQHVENPDVKHSLRNLDFGSGFYVTTVKEQAEKWAKRRADLMTGRPIINSYELSLDKTDFNVKDFGEDLDSWIDFVCNCREGKKDYLQFDIIIGKVANDKVFRVVDMYHQGIWDKERAIKEIRVYPNYDQIAFISQRSIDELLEFVSAEELTS</sequence>
<evidence type="ECO:0008006" key="3">
    <source>
        <dbReference type="Google" id="ProtNLM"/>
    </source>
</evidence>
<comment type="caution">
    <text evidence="1">The sequence shown here is derived from an EMBL/GenBank/DDBJ whole genome shotgun (WGS) entry which is preliminary data.</text>
</comment>